<proteinExistence type="predicted"/>
<evidence type="ECO:0000259" key="1">
    <source>
        <dbReference type="Pfam" id="PF01636"/>
    </source>
</evidence>
<evidence type="ECO:0000313" key="3">
    <source>
        <dbReference type="Proteomes" id="UP001240447"/>
    </source>
</evidence>
<gene>
    <name evidence="2" type="ORF">J2S59_002919</name>
</gene>
<name>A0ABT9NSU3_9ACTN</name>
<feature type="domain" description="Aminoglycoside phosphotransferase" evidence="1">
    <location>
        <begin position="20"/>
        <end position="230"/>
    </location>
</feature>
<evidence type="ECO:0000313" key="2">
    <source>
        <dbReference type="EMBL" id="MDP9823110.1"/>
    </source>
</evidence>
<protein>
    <recommendedName>
        <fullName evidence="1">Aminoglycoside phosphotransferase domain-containing protein</fullName>
    </recommendedName>
</protein>
<dbReference type="Pfam" id="PF01636">
    <property type="entry name" value="APH"/>
    <property type="match status" value="1"/>
</dbReference>
<sequence length="293" mass="31659">MWRPDPAWQQLAPPRSSTAGVFLVPGERPWVVKRLVRPGEDDAAAHDPAHWTYWRREVEVAREEAFRETPGLCAPPVEVHEDDAGATLVSPWVPDDELSGEERAWALGRFAACAVPAAAWWSRPSLPDRLRSLEHGGGWHGLETTPLAGVAEVLWRRRDELGETFVSLPLVLSHGDAIGANLRARVPGGVRAIDWSAVGLQPLGADLGIVLLSVRDPLGPLLTAYRAGLDPSTSSGRRGGAAYAERDVVHGAAIMAAYTLLTRLAHALGGPDEDAAIHEALRFADMLEAVVEF</sequence>
<keyword evidence="3" id="KW-1185">Reference proteome</keyword>
<dbReference type="InterPro" id="IPR011009">
    <property type="entry name" value="Kinase-like_dom_sf"/>
</dbReference>
<comment type="caution">
    <text evidence="2">The sequence shown here is derived from an EMBL/GenBank/DDBJ whole genome shotgun (WGS) entry which is preliminary data.</text>
</comment>
<accession>A0ABT9NSU3</accession>
<reference evidence="2 3" key="1">
    <citation type="submission" date="2023-07" db="EMBL/GenBank/DDBJ databases">
        <title>Sequencing the genomes of 1000 actinobacteria strains.</title>
        <authorList>
            <person name="Klenk H.-P."/>
        </authorList>
    </citation>
    <scope>NUCLEOTIDE SEQUENCE [LARGE SCALE GENOMIC DNA]</scope>
    <source>
        <strain evidence="2 3">GD13</strain>
    </source>
</reference>
<dbReference type="InterPro" id="IPR002575">
    <property type="entry name" value="Aminoglycoside_PTrfase"/>
</dbReference>
<dbReference type="EMBL" id="JAUSQM010000001">
    <property type="protein sequence ID" value="MDP9823110.1"/>
    <property type="molecule type" value="Genomic_DNA"/>
</dbReference>
<dbReference type="SUPFAM" id="SSF56112">
    <property type="entry name" value="Protein kinase-like (PK-like)"/>
    <property type="match status" value="1"/>
</dbReference>
<organism evidence="2 3">
    <name type="scientific">Nocardioides massiliensis</name>
    <dbReference type="NCBI Taxonomy" id="1325935"/>
    <lineage>
        <taxon>Bacteria</taxon>
        <taxon>Bacillati</taxon>
        <taxon>Actinomycetota</taxon>
        <taxon>Actinomycetes</taxon>
        <taxon>Propionibacteriales</taxon>
        <taxon>Nocardioidaceae</taxon>
        <taxon>Nocardioides</taxon>
    </lineage>
</organism>
<dbReference type="Proteomes" id="UP001240447">
    <property type="component" value="Unassembled WGS sequence"/>
</dbReference>
<dbReference type="RefSeq" id="WP_068123621.1">
    <property type="nucleotide sequence ID" value="NZ_CCXJ01000662.1"/>
</dbReference>